<dbReference type="EC" id="2.7.13.3" evidence="2"/>
<dbReference type="InterPro" id="IPR003594">
    <property type="entry name" value="HATPase_dom"/>
</dbReference>
<keyword evidence="3 7" id="KW-0597">Phosphoprotein</keyword>
<organism evidence="12 13">
    <name type="scientific">Enhygromyxa salina</name>
    <dbReference type="NCBI Taxonomy" id="215803"/>
    <lineage>
        <taxon>Bacteria</taxon>
        <taxon>Pseudomonadati</taxon>
        <taxon>Myxococcota</taxon>
        <taxon>Polyangia</taxon>
        <taxon>Nannocystales</taxon>
        <taxon>Nannocystaceae</taxon>
        <taxon>Enhygromyxa</taxon>
    </lineage>
</organism>
<dbReference type="Pfam" id="PF01627">
    <property type="entry name" value="Hpt"/>
    <property type="match status" value="1"/>
</dbReference>
<evidence type="ECO:0000256" key="1">
    <source>
        <dbReference type="ARBA" id="ARBA00000085"/>
    </source>
</evidence>
<evidence type="ECO:0000256" key="7">
    <source>
        <dbReference type="PROSITE-ProRule" id="PRU00169"/>
    </source>
</evidence>
<protein>
    <recommendedName>
        <fullName evidence="2">histidine kinase</fullName>
        <ecNumber evidence="2">2.7.13.3</ecNumber>
    </recommendedName>
</protein>
<dbReference type="SMART" id="SM00260">
    <property type="entry name" value="CheW"/>
    <property type="match status" value="1"/>
</dbReference>
<dbReference type="InterPro" id="IPR011006">
    <property type="entry name" value="CheY-like_superfamily"/>
</dbReference>
<evidence type="ECO:0000259" key="10">
    <source>
        <dbReference type="PROSITE" id="PS50851"/>
    </source>
</evidence>
<keyword evidence="5 12" id="KW-0418">Kinase</keyword>
<dbReference type="InterPro" id="IPR051315">
    <property type="entry name" value="Bact_Chemotaxis_CheA"/>
</dbReference>
<dbReference type="GO" id="GO:0000155">
    <property type="term" value="F:phosphorelay sensor kinase activity"/>
    <property type="evidence" value="ECO:0007669"/>
    <property type="project" value="UniProtKB-ARBA"/>
</dbReference>
<feature type="modified residue" description="4-aspartylphosphate" evidence="7">
    <location>
        <position position="577"/>
    </location>
</feature>
<evidence type="ECO:0000256" key="4">
    <source>
        <dbReference type="ARBA" id="ARBA00022679"/>
    </source>
</evidence>
<dbReference type="GO" id="GO:0006935">
    <property type="term" value="P:chemotaxis"/>
    <property type="evidence" value="ECO:0007669"/>
    <property type="project" value="InterPro"/>
</dbReference>
<dbReference type="SUPFAM" id="SSF52172">
    <property type="entry name" value="CheY-like"/>
    <property type="match status" value="1"/>
</dbReference>
<reference evidence="12 13" key="1">
    <citation type="submission" date="2014-12" db="EMBL/GenBank/DDBJ databases">
        <title>Genome assembly of Enhygromyxa salina DSM 15201.</title>
        <authorList>
            <person name="Sharma G."/>
            <person name="Subramanian S."/>
        </authorList>
    </citation>
    <scope>NUCLEOTIDE SEQUENCE [LARGE SCALE GENOMIC DNA]</scope>
    <source>
        <strain evidence="12 13">DSM 15201</strain>
    </source>
</reference>
<feature type="domain" description="Response regulatory" evidence="9">
    <location>
        <begin position="528"/>
        <end position="642"/>
    </location>
</feature>
<dbReference type="PROSITE" id="PS50110">
    <property type="entry name" value="RESPONSE_REGULATORY"/>
    <property type="match status" value="1"/>
</dbReference>
<dbReference type="PROSITE" id="PS50894">
    <property type="entry name" value="HPT"/>
    <property type="match status" value="1"/>
</dbReference>
<accession>A0A0C1ZT74</accession>
<feature type="domain" description="CheW-like" evidence="10">
    <location>
        <begin position="381"/>
        <end position="512"/>
    </location>
</feature>
<dbReference type="SMART" id="SM00448">
    <property type="entry name" value="REC"/>
    <property type="match status" value="1"/>
</dbReference>
<evidence type="ECO:0000256" key="3">
    <source>
        <dbReference type="ARBA" id="ARBA00022553"/>
    </source>
</evidence>
<evidence type="ECO:0000259" key="9">
    <source>
        <dbReference type="PROSITE" id="PS50110"/>
    </source>
</evidence>
<dbReference type="Pfam" id="PF00072">
    <property type="entry name" value="Response_reg"/>
    <property type="match status" value="1"/>
</dbReference>
<dbReference type="InterPro" id="IPR002545">
    <property type="entry name" value="CheW-lke_dom"/>
</dbReference>
<comment type="catalytic activity">
    <reaction evidence="1">
        <text>ATP + protein L-histidine = ADP + protein N-phospho-L-histidine.</text>
        <dbReference type="EC" id="2.7.13.3"/>
    </reaction>
</comment>
<dbReference type="Pfam" id="PF01584">
    <property type="entry name" value="CheW"/>
    <property type="match status" value="1"/>
</dbReference>
<dbReference type="InterPro" id="IPR036061">
    <property type="entry name" value="CheW-like_dom_sf"/>
</dbReference>
<sequence>MSRAERREALLARFRTGSLARIVEILATLEAADALEPSVVAPLRAPLHTLKGEARMLGLASLAGLVHALEDQLAVDDGGHSLAPIRAVVALIHERLQAPLVENSEAARALERGLALLSGVEPPGAATPGKPTAASAAQPLAFSQIRVDLVEELCERLEVLRVRAHPSDSQRAATLDQEFRQELAELTELAWSLRLVPIEPALETLADHARELGRQLGKPLRVLIDAGGAQLERSLLERLQEPLMHLIRNAVDHGVEPGPSRANKPLEATLKIIARSDGPEVVLAVVDDGRGVDIEQVRSQAQARGLLAAAEAGAATPRDLLSLLFKPGFSTNQSINELSGRGIGLDAVRRAVEGLGGEVSLTSTIDRGARCELRVPATISRETVVVVPFGRSLWGLPSRRVARVTALSERESTGGATSIVVDGEHVPLVSLARLLGIPNAHLIEDRVAICFQHGGRIHALASPPVLGEFELFRRPMGPLLAAVGPASASAVMDDGRLVLLLEPAALLGQRIRAEPRERPPKPLAPRSRVLVVDDSPIVLELLVELLTSARLEVCTASDGVEALELLGCRNVDLVVSDVEMPNMDGFELLARVRQLDSELPVIMVTTRGSAADRERASSLGADAYLVKSDFRRQHMLEVVARFVEVER</sequence>
<dbReference type="Pfam" id="PF02518">
    <property type="entry name" value="HATPase_c"/>
    <property type="match status" value="1"/>
</dbReference>
<dbReference type="Gene3D" id="1.20.120.160">
    <property type="entry name" value="HPT domain"/>
    <property type="match status" value="1"/>
</dbReference>
<dbReference type="PRINTS" id="PR00344">
    <property type="entry name" value="BCTRLSENSOR"/>
</dbReference>
<dbReference type="PANTHER" id="PTHR43395">
    <property type="entry name" value="SENSOR HISTIDINE KINASE CHEA"/>
    <property type="match status" value="1"/>
</dbReference>
<comment type="caution">
    <text evidence="12">The sequence shown here is derived from an EMBL/GenBank/DDBJ whole genome shotgun (WGS) entry which is preliminary data.</text>
</comment>
<dbReference type="FunFam" id="3.30.565.10:FF:000016">
    <property type="entry name" value="Chemotaxis protein CheA, putative"/>
    <property type="match status" value="1"/>
</dbReference>
<evidence type="ECO:0000259" key="11">
    <source>
        <dbReference type="PROSITE" id="PS50894"/>
    </source>
</evidence>
<dbReference type="InterPro" id="IPR008207">
    <property type="entry name" value="Sig_transdc_His_kin_Hpt_dom"/>
</dbReference>
<feature type="domain" description="Histidine kinase" evidence="8">
    <location>
        <begin position="148"/>
        <end position="379"/>
    </location>
</feature>
<evidence type="ECO:0000256" key="6">
    <source>
        <dbReference type="PROSITE-ProRule" id="PRU00110"/>
    </source>
</evidence>
<dbReference type="AlphaFoldDB" id="A0A0C1ZT74"/>
<feature type="modified residue" description="Phosphohistidine" evidence="6">
    <location>
        <position position="48"/>
    </location>
</feature>
<evidence type="ECO:0000259" key="8">
    <source>
        <dbReference type="PROSITE" id="PS50109"/>
    </source>
</evidence>
<keyword evidence="4" id="KW-0808">Transferase</keyword>
<proteinExistence type="predicted"/>
<dbReference type="CDD" id="cd00088">
    <property type="entry name" value="HPT"/>
    <property type="match status" value="1"/>
</dbReference>
<dbReference type="RefSeq" id="WP_052554001.1">
    <property type="nucleotide sequence ID" value="NZ_JMCC02000076.1"/>
</dbReference>
<feature type="domain" description="HPt" evidence="11">
    <location>
        <begin position="3"/>
        <end position="99"/>
    </location>
</feature>
<dbReference type="PANTHER" id="PTHR43395:SF1">
    <property type="entry name" value="CHEMOTAXIS PROTEIN CHEA"/>
    <property type="match status" value="1"/>
</dbReference>
<dbReference type="SUPFAM" id="SSF55874">
    <property type="entry name" value="ATPase domain of HSP90 chaperone/DNA topoisomerase II/histidine kinase"/>
    <property type="match status" value="1"/>
</dbReference>
<dbReference type="Proteomes" id="UP000031599">
    <property type="component" value="Unassembled WGS sequence"/>
</dbReference>
<dbReference type="SUPFAM" id="SSF50341">
    <property type="entry name" value="CheW-like"/>
    <property type="match status" value="1"/>
</dbReference>
<dbReference type="PROSITE" id="PS50851">
    <property type="entry name" value="CHEW"/>
    <property type="match status" value="1"/>
</dbReference>
<dbReference type="InterPro" id="IPR005467">
    <property type="entry name" value="His_kinase_dom"/>
</dbReference>
<name>A0A0C1ZT74_9BACT</name>
<dbReference type="SMART" id="SM00387">
    <property type="entry name" value="HATPase_c"/>
    <property type="match status" value="1"/>
</dbReference>
<dbReference type="InterPro" id="IPR004358">
    <property type="entry name" value="Sig_transdc_His_kin-like_C"/>
</dbReference>
<evidence type="ECO:0000256" key="2">
    <source>
        <dbReference type="ARBA" id="ARBA00012438"/>
    </source>
</evidence>
<dbReference type="EMBL" id="JMCC02000076">
    <property type="protein sequence ID" value="KIG14213.1"/>
    <property type="molecule type" value="Genomic_DNA"/>
</dbReference>
<evidence type="ECO:0000313" key="13">
    <source>
        <dbReference type="Proteomes" id="UP000031599"/>
    </source>
</evidence>
<dbReference type="InterPro" id="IPR036890">
    <property type="entry name" value="HATPase_C_sf"/>
</dbReference>
<dbReference type="SUPFAM" id="SSF47226">
    <property type="entry name" value="Histidine-containing phosphotransfer domain, HPT domain"/>
    <property type="match status" value="1"/>
</dbReference>
<dbReference type="PROSITE" id="PS50109">
    <property type="entry name" value="HIS_KIN"/>
    <property type="match status" value="1"/>
</dbReference>
<dbReference type="Gene3D" id="3.30.565.10">
    <property type="entry name" value="Histidine kinase-like ATPase, C-terminal domain"/>
    <property type="match status" value="1"/>
</dbReference>
<evidence type="ECO:0000256" key="5">
    <source>
        <dbReference type="ARBA" id="ARBA00022777"/>
    </source>
</evidence>
<dbReference type="Gene3D" id="3.40.50.2300">
    <property type="match status" value="1"/>
</dbReference>
<dbReference type="InterPro" id="IPR001789">
    <property type="entry name" value="Sig_transdc_resp-reg_receiver"/>
</dbReference>
<dbReference type="InterPro" id="IPR036641">
    <property type="entry name" value="HPT_dom_sf"/>
</dbReference>
<gene>
    <name evidence="12" type="ORF">DB30_06962</name>
</gene>
<evidence type="ECO:0000313" key="12">
    <source>
        <dbReference type="EMBL" id="KIG14213.1"/>
    </source>
</evidence>